<proteinExistence type="predicted"/>
<dbReference type="EMBL" id="BK016114">
    <property type="protein sequence ID" value="DAF96379.1"/>
    <property type="molecule type" value="Genomic_DNA"/>
</dbReference>
<organism evidence="1">
    <name type="scientific">Podoviridae sp. ctG4L18</name>
    <dbReference type="NCBI Taxonomy" id="2825234"/>
    <lineage>
        <taxon>Viruses</taxon>
        <taxon>Duplodnaviria</taxon>
        <taxon>Heunggongvirae</taxon>
        <taxon>Uroviricota</taxon>
        <taxon>Caudoviricetes</taxon>
    </lineage>
</organism>
<protein>
    <submittedName>
        <fullName evidence="1">Uncharacterized protein</fullName>
    </submittedName>
</protein>
<accession>A0A8S5UPL5</accession>
<evidence type="ECO:0000313" key="1">
    <source>
        <dbReference type="EMBL" id="DAF96379.1"/>
    </source>
</evidence>
<reference evidence="1" key="1">
    <citation type="journal article" date="2021" name="Proc. Natl. Acad. Sci. U.S.A.">
        <title>A Catalog of Tens of Thousands of Viruses from Human Metagenomes Reveals Hidden Associations with Chronic Diseases.</title>
        <authorList>
            <person name="Tisza M.J."/>
            <person name="Buck C.B."/>
        </authorList>
    </citation>
    <scope>NUCLEOTIDE SEQUENCE</scope>
    <source>
        <strain evidence="1">CtG4L18</strain>
    </source>
</reference>
<name>A0A8S5UPL5_9CAUD</name>
<sequence length="29" mass="3457">MLYIIHNRLRDTTFTILDIFSLTIESMKA</sequence>